<dbReference type="SUPFAM" id="SSF75005">
    <property type="entry name" value="Arabinanase/levansucrase/invertase"/>
    <property type="match status" value="1"/>
</dbReference>
<dbReference type="AlphaFoldDB" id="A0A101E4I3"/>
<sequence length="302" mass="34900">MFRLERLRDKPILSPIEEHEWERAAVFNAATIYEDGKVHLFYRASNNKFVLNIEKPQEENKFVSSIGYAVSEDGINFQRFDKPILVGETPQEAWGVEDPRITKLEGKYYMLYTGFGGRDWLDFRICMVWSEDLKSWEGHRIVLDEPNKDAALLSEKINGKYVLFHRRMPDIWIAYSEDLVNWHDHKIIMSPRKGWWDSKKIGIAGPPLKMEDGWLLIYHGVDENNVYRLGAALLDLKDPSKVIARQEEPILEPELPWEKEGLVPNVVFSCGAVEIDGVFYVYYGAADTCIGVAAVEKQKVKF</sequence>
<dbReference type="CDD" id="cd18614">
    <property type="entry name" value="GH130"/>
    <property type="match status" value="1"/>
</dbReference>
<evidence type="ECO:0000313" key="5">
    <source>
        <dbReference type="Proteomes" id="UP000264445"/>
    </source>
</evidence>
<dbReference type="PANTHER" id="PTHR34106:SF5">
    <property type="entry name" value="GLYCOSIDASE"/>
    <property type="match status" value="1"/>
</dbReference>
<evidence type="ECO:0000313" key="4">
    <source>
        <dbReference type="EMBL" id="HBT50181.1"/>
    </source>
</evidence>
<dbReference type="GO" id="GO:0016757">
    <property type="term" value="F:glycosyltransferase activity"/>
    <property type="evidence" value="ECO:0007669"/>
    <property type="project" value="UniProtKB-KW"/>
</dbReference>
<gene>
    <name evidence="4" type="ORF">DEA61_10455</name>
</gene>
<dbReference type="InterPro" id="IPR023296">
    <property type="entry name" value="Glyco_hydro_beta-prop_sf"/>
</dbReference>
<proteinExistence type="inferred from homology"/>
<dbReference type="RefSeq" id="WP_278429496.1">
    <property type="nucleotide sequence ID" value="NZ_DOLB01000155.1"/>
</dbReference>
<name>A0A101E4I3_9THEO</name>
<reference evidence="4 5" key="1">
    <citation type="journal article" date="2018" name="Nat. Biotechnol.">
        <title>A standardized bacterial taxonomy based on genome phylogeny substantially revises the tree of life.</title>
        <authorList>
            <person name="Parks D.H."/>
            <person name="Chuvochina M."/>
            <person name="Waite D.W."/>
            <person name="Rinke C."/>
            <person name="Skarshewski A."/>
            <person name="Chaumeil P.A."/>
            <person name="Hugenholtz P."/>
        </authorList>
    </citation>
    <scope>NUCLEOTIDE SEQUENCE [LARGE SCALE GENOMIC DNA]</scope>
    <source>
        <strain evidence="4">UBA12544</strain>
    </source>
</reference>
<dbReference type="PIRSF" id="PIRSF016202">
    <property type="entry name" value="PH1107"/>
    <property type="match status" value="1"/>
</dbReference>
<comment type="caution">
    <text evidence="4">The sequence shown here is derived from an EMBL/GenBank/DDBJ whole genome shotgun (WGS) entry which is preliminary data.</text>
</comment>
<dbReference type="EMBL" id="DOLB01000155">
    <property type="protein sequence ID" value="HBT50181.1"/>
    <property type="molecule type" value="Genomic_DNA"/>
</dbReference>
<organism evidence="4 5">
    <name type="scientific">Caldanaerobacter subterraneus</name>
    <dbReference type="NCBI Taxonomy" id="911092"/>
    <lineage>
        <taxon>Bacteria</taxon>
        <taxon>Bacillati</taxon>
        <taxon>Bacillota</taxon>
        <taxon>Clostridia</taxon>
        <taxon>Thermoanaerobacterales</taxon>
        <taxon>Thermoanaerobacteraceae</taxon>
        <taxon>Caldanaerobacter</taxon>
    </lineage>
</organism>
<evidence type="ECO:0000256" key="2">
    <source>
        <dbReference type="ARBA" id="ARBA00022679"/>
    </source>
</evidence>
<dbReference type="GO" id="GO:0016798">
    <property type="term" value="F:hydrolase activity, acting on glycosyl bonds"/>
    <property type="evidence" value="ECO:0007669"/>
    <property type="project" value="UniProtKB-KW"/>
</dbReference>
<evidence type="ECO:0000256" key="3">
    <source>
        <dbReference type="ARBA" id="ARBA00024356"/>
    </source>
</evidence>
<dbReference type="Pfam" id="PF04041">
    <property type="entry name" value="Glyco_hydro_130"/>
    <property type="match status" value="1"/>
</dbReference>
<dbReference type="PANTHER" id="PTHR34106">
    <property type="entry name" value="GLYCOSIDASE"/>
    <property type="match status" value="1"/>
</dbReference>
<keyword evidence="2" id="KW-0808">Transferase</keyword>
<evidence type="ECO:0000256" key="1">
    <source>
        <dbReference type="ARBA" id="ARBA00022676"/>
    </source>
</evidence>
<comment type="similarity">
    <text evidence="3">Belongs to the glycosyl hydrolase 130 family.</text>
</comment>
<dbReference type="Proteomes" id="UP000264445">
    <property type="component" value="Unassembled WGS sequence"/>
</dbReference>
<dbReference type="Gene3D" id="2.115.10.20">
    <property type="entry name" value="Glycosyl hydrolase domain, family 43"/>
    <property type="match status" value="1"/>
</dbReference>
<keyword evidence="4" id="KW-0326">Glycosidase</keyword>
<dbReference type="InterPro" id="IPR007184">
    <property type="entry name" value="Mannoside_phosphorylase"/>
</dbReference>
<keyword evidence="1" id="KW-0328">Glycosyltransferase</keyword>
<keyword evidence="4" id="KW-0378">Hydrolase</keyword>
<protein>
    <submittedName>
        <fullName evidence="4">Glycosidase</fullName>
    </submittedName>
</protein>
<accession>A0A101E4I3</accession>